<comment type="caution">
    <text evidence="1">The sequence shown here is derived from an EMBL/GenBank/DDBJ whole genome shotgun (WGS) entry which is preliminary data.</text>
</comment>
<gene>
    <name evidence="1" type="ORF">IAA31_05950</name>
</gene>
<proteinExistence type="predicted"/>
<reference evidence="1" key="1">
    <citation type="journal article" date="2021" name="PeerJ">
        <title>Extensive microbial diversity within the chicken gut microbiome revealed by metagenomics and culture.</title>
        <authorList>
            <person name="Gilroy R."/>
            <person name="Ravi A."/>
            <person name="Getino M."/>
            <person name="Pursley I."/>
            <person name="Horton D.L."/>
            <person name="Alikhan N.F."/>
            <person name="Baker D."/>
            <person name="Gharbi K."/>
            <person name="Hall N."/>
            <person name="Watson M."/>
            <person name="Adriaenssens E.M."/>
            <person name="Foster-Nyarko E."/>
            <person name="Jarju S."/>
            <person name="Secka A."/>
            <person name="Antonio M."/>
            <person name="Oren A."/>
            <person name="Chaudhuri R.R."/>
            <person name="La Ragione R."/>
            <person name="Hildebrand F."/>
            <person name="Pallen M.J."/>
        </authorList>
    </citation>
    <scope>NUCLEOTIDE SEQUENCE</scope>
    <source>
        <strain evidence="1">687</strain>
    </source>
</reference>
<reference evidence="1" key="2">
    <citation type="submission" date="2021-04" db="EMBL/GenBank/DDBJ databases">
        <authorList>
            <person name="Gilroy R."/>
        </authorList>
    </citation>
    <scope>NUCLEOTIDE SEQUENCE</scope>
    <source>
        <strain evidence="1">687</strain>
    </source>
</reference>
<name>A0A9E2NSA4_9GAMM</name>
<accession>A0A9E2NSA4</accession>
<protein>
    <submittedName>
        <fullName evidence="1">Uncharacterized protein</fullName>
    </submittedName>
</protein>
<organism evidence="1 2">
    <name type="scientific">Candidatus Anaerobiospirillum merdipullorum</name>
    <dbReference type="NCBI Taxonomy" id="2838450"/>
    <lineage>
        <taxon>Bacteria</taxon>
        <taxon>Pseudomonadati</taxon>
        <taxon>Pseudomonadota</taxon>
        <taxon>Gammaproteobacteria</taxon>
        <taxon>Aeromonadales</taxon>
        <taxon>Succinivibrionaceae</taxon>
        <taxon>Anaerobiospirillum</taxon>
    </lineage>
</organism>
<dbReference type="Proteomes" id="UP000824150">
    <property type="component" value="Unassembled WGS sequence"/>
</dbReference>
<dbReference type="EMBL" id="JAHLFG010000063">
    <property type="protein sequence ID" value="MBU3827016.1"/>
    <property type="molecule type" value="Genomic_DNA"/>
</dbReference>
<sequence>MSAEKKYDRDFSEEMRRKIFKTLLNMDCTDKRFLEIGRLQPLSPDYVYKIKHLRGLKLVQDFNLYDAKKKYPDEF</sequence>
<evidence type="ECO:0000313" key="2">
    <source>
        <dbReference type="Proteomes" id="UP000824150"/>
    </source>
</evidence>
<dbReference type="AlphaFoldDB" id="A0A9E2NSA4"/>
<evidence type="ECO:0000313" key="1">
    <source>
        <dbReference type="EMBL" id="MBU3827016.1"/>
    </source>
</evidence>